<protein>
    <recommendedName>
        <fullName evidence="4">long-chain-fatty-acyl-CoA reductase</fullName>
        <ecNumber evidence="4">1.2.1.50</ecNumber>
    </recommendedName>
</protein>
<comment type="function">
    <text evidence="1">LuxC is the fatty acid reductase enzyme responsible for synthesis of the aldehyde substrate for the luminescent reaction catalyzed by luciferase.</text>
</comment>
<feature type="region of interest" description="Disordered" evidence="9">
    <location>
        <begin position="474"/>
        <end position="521"/>
    </location>
</feature>
<dbReference type="EC" id="1.2.1.50" evidence="4"/>
<gene>
    <name evidence="10" type="ORF">E6K75_02055</name>
</gene>
<evidence type="ECO:0000256" key="9">
    <source>
        <dbReference type="SAM" id="MobiDB-lite"/>
    </source>
</evidence>
<accession>A0A538TBR3</accession>
<keyword evidence="6" id="KW-0560">Oxidoreductase</keyword>
<dbReference type="InterPro" id="IPR016162">
    <property type="entry name" value="Ald_DH_N"/>
</dbReference>
<evidence type="ECO:0000313" key="11">
    <source>
        <dbReference type="Proteomes" id="UP000320913"/>
    </source>
</evidence>
<keyword evidence="5" id="KW-0521">NADP</keyword>
<dbReference type="EMBL" id="VBOV01000051">
    <property type="protein sequence ID" value="TMQ61070.1"/>
    <property type="molecule type" value="Genomic_DNA"/>
</dbReference>
<evidence type="ECO:0000256" key="5">
    <source>
        <dbReference type="ARBA" id="ARBA00022857"/>
    </source>
</evidence>
<evidence type="ECO:0000313" key="10">
    <source>
        <dbReference type="EMBL" id="TMQ61070.1"/>
    </source>
</evidence>
<dbReference type="InterPro" id="IPR016161">
    <property type="entry name" value="Ald_DH/histidinol_DH"/>
</dbReference>
<proteinExistence type="inferred from homology"/>
<keyword evidence="7" id="KW-0455">Luminescence</keyword>
<dbReference type="SUPFAM" id="SSF53720">
    <property type="entry name" value="ALDH-like"/>
    <property type="match status" value="1"/>
</dbReference>
<evidence type="ECO:0000256" key="8">
    <source>
        <dbReference type="ARBA" id="ARBA00049412"/>
    </source>
</evidence>
<dbReference type="Gene3D" id="3.40.605.10">
    <property type="entry name" value="Aldehyde Dehydrogenase, Chain A, domain 1"/>
    <property type="match status" value="1"/>
</dbReference>
<evidence type="ECO:0000256" key="1">
    <source>
        <dbReference type="ARBA" id="ARBA00003277"/>
    </source>
</evidence>
<reference evidence="10 11" key="1">
    <citation type="journal article" date="2019" name="Nat. Microbiol.">
        <title>Mediterranean grassland soil C-N compound turnover is dependent on rainfall and depth, and is mediated by genomically divergent microorganisms.</title>
        <authorList>
            <person name="Diamond S."/>
            <person name="Andeer P.F."/>
            <person name="Li Z."/>
            <person name="Crits-Christoph A."/>
            <person name="Burstein D."/>
            <person name="Anantharaman K."/>
            <person name="Lane K.R."/>
            <person name="Thomas B.C."/>
            <person name="Pan C."/>
            <person name="Northen T.R."/>
            <person name="Banfield J.F."/>
        </authorList>
    </citation>
    <scope>NUCLEOTIDE SEQUENCE [LARGE SCALE GENOMIC DNA]</scope>
    <source>
        <strain evidence="10">WS_5</strain>
    </source>
</reference>
<name>A0A538TBR3_UNCEI</name>
<evidence type="ECO:0000256" key="6">
    <source>
        <dbReference type="ARBA" id="ARBA00023002"/>
    </source>
</evidence>
<organism evidence="10 11">
    <name type="scientific">Eiseniibacteriota bacterium</name>
    <dbReference type="NCBI Taxonomy" id="2212470"/>
    <lineage>
        <taxon>Bacteria</taxon>
        <taxon>Candidatus Eiseniibacteriota</taxon>
    </lineage>
</organism>
<dbReference type="AlphaFoldDB" id="A0A538TBR3"/>
<comment type="pathway">
    <text evidence="2">Lipid metabolism; fatty acid reduction for biolumincescence.</text>
</comment>
<dbReference type="GO" id="GO:0050062">
    <property type="term" value="F:long-chain-fatty-acyl-CoA reductase activity"/>
    <property type="evidence" value="ECO:0007669"/>
    <property type="project" value="UniProtKB-EC"/>
</dbReference>
<comment type="caution">
    <text evidence="10">The sequence shown here is derived from an EMBL/GenBank/DDBJ whole genome shotgun (WGS) entry which is preliminary data.</text>
</comment>
<evidence type="ECO:0000256" key="4">
    <source>
        <dbReference type="ARBA" id="ARBA00013020"/>
    </source>
</evidence>
<sequence>MTQGLFDAFYLPPALARDAETTVQRFGPAHDAIELRLATVTPTVLARWIERLCAARAKHLASRPASEIHRVLERVAHRFLDPYGPVHRNAVAWLARSGRFSTPMIERALEDTFAPLAFGGVSRWVASELGSAAVLDRPEPDRNGISRQAFGPEWILQIYAGNVPGLPVWPFYSALAMKSALLAKTASQEPVLAPLLARAIAEEDRDLGACVAVVWWKGGTVELDRAAICRAPAVLAFGSENATANIARESHPDATLVLHGPKVSVGYVSSASLTREGLGALATRAAYDVALYDQQGCLSPHAFYVERGGEIGPAAFASALGAALEALREELPRGEPSAERAASVQLYRAQAQFEEAVGNRGTQVLASSEGTDWTLVYGDGASFTPTPAYRTVRIHAVRGIQEVVQALRPVVHSIEAVGLEAKGREKEILAAELAALGVPRIAAVGSLQSPALSGTHGGVYRLTPFLRWSTVELEGAARSPATKRGPAPKKRAAPKKRPGPKKRSARKPVRKRPARRGGKRR</sequence>
<dbReference type="Pfam" id="PF05893">
    <property type="entry name" value="LuxC"/>
    <property type="match status" value="1"/>
</dbReference>
<feature type="compositionally biased region" description="Basic residues" evidence="9">
    <location>
        <begin position="486"/>
        <end position="521"/>
    </location>
</feature>
<dbReference type="GO" id="GO:0008218">
    <property type="term" value="P:bioluminescence"/>
    <property type="evidence" value="ECO:0007669"/>
    <property type="project" value="UniProtKB-KW"/>
</dbReference>
<evidence type="ECO:0000256" key="3">
    <source>
        <dbReference type="ARBA" id="ARBA00010915"/>
    </source>
</evidence>
<dbReference type="GO" id="GO:0003995">
    <property type="term" value="F:acyl-CoA dehydrogenase activity"/>
    <property type="evidence" value="ECO:0007669"/>
    <property type="project" value="InterPro"/>
</dbReference>
<evidence type="ECO:0000256" key="2">
    <source>
        <dbReference type="ARBA" id="ARBA00004908"/>
    </source>
</evidence>
<dbReference type="UniPathway" id="UPA00569"/>
<dbReference type="InterPro" id="IPR008670">
    <property type="entry name" value="CoA_reduct_LuxC"/>
</dbReference>
<dbReference type="Proteomes" id="UP000320913">
    <property type="component" value="Unassembled WGS sequence"/>
</dbReference>
<evidence type="ECO:0000256" key="7">
    <source>
        <dbReference type="ARBA" id="ARBA00023223"/>
    </source>
</evidence>
<comment type="similarity">
    <text evidence="3">Belongs to the LuxC family.</text>
</comment>
<comment type="catalytic activity">
    <reaction evidence="8">
        <text>a long-chain fatty aldehyde + NADP(+) + CoA = a long-chain fatty acyl-CoA + NADPH + H(+)</text>
        <dbReference type="Rhea" id="RHEA:15437"/>
        <dbReference type="ChEBI" id="CHEBI:15378"/>
        <dbReference type="ChEBI" id="CHEBI:17176"/>
        <dbReference type="ChEBI" id="CHEBI:57287"/>
        <dbReference type="ChEBI" id="CHEBI:57783"/>
        <dbReference type="ChEBI" id="CHEBI:58349"/>
        <dbReference type="ChEBI" id="CHEBI:83139"/>
        <dbReference type="EC" id="1.2.1.50"/>
    </reaction>
</comment>